<dbReference type="InterPro" id="IPR005746">
    <property type="entry name" value="Thioredoxin"/>
</dbReference>
<feature type="domain" description="Thioredoxin" evidence="8">
    <location>
        <begin position="1"/>
        <end position="105"/>
    </location>
</feature>
<comment type="similarity">
    <text evidence="1 7">Belongs to the thioredoxin family.</text>
</comment>
<dbReference type="SUPFAM" id="SSF52833">
    <property type="entry name" value="Thioredoxin-like"/>
    <property type="match status" value="1"/>
</dbReference>
<reference evidence="9 10" key="1">
    <citation type="submission" date="2024-04" db="EMBL/GenBank/DDBJ databases">
        <title>Isolation of an actinomycete strain from pig manure.</title>
        <authorList>
            <person name="Gong T."/>
            <person name="Yu Z."/>
            <person name="An M."/>
            <person name="Wei C."/>
            <person name="Yang W."/>
            <person name="Liu L."/>
        </authorList>
    </citation>
    <scope>NUCLEOTIDE SEQUENCE [LARGE SCALE GENOMIC DNA]</scope>
    <source>
        <strain evidence="9 10">ZF39</strain>
    </source>
</reference>
<evidence type="ECO:0000313" key="10">
    <source>
        <dbReference type="Proteomes" id="UP001442841"/>
    </source>
</evidence>
<keyword evidence="2" id="KW-0813">Transport</keyword>
<evidence type="ECO:0000259" key="8">
    <source>
        <dbReference type="PROSITE" id="PS51352"/>
    </source>
</evidence>
<dbReference type="RefSeq" id="WP_425308236.1">
    <property type="nucleotide sequence ID" value="NZ_CP154795.1"/>
</dbReference>
<dbReference type="CDD" id="cd02947">
    <property type="entry name" value="TRX_family"/>
    <property type="match status" value="1"/>
</dbReference>
<evidence type="ECO:0000256" key="7">
    <source>
        <dbReference type="PIRNR" id="PIRNR000077"/>
    </source>
</evidence>
<sequence length="113" mass="12470">MATVDLTGEDFVSTIQNNELVLIDFWADWCGPCKRFAPIYSKISENHDDVVFAKLDTDANQEIAGALSIQSIPTIMAFHKGDMVFNQPGMLSAAQLEQLVTQLKDLPAEKPAE</sequence>
<dbReference type="PIRSF" id="PIRSF000077">
    <property type="entry name" value="Thioredoxin"/>
    <property type="match status" value="1"/>
</dbReference>
<name>A0ABZ3FL89_9ACTN</name>
<proteinExistence type="inferred from homology"/>
<evidence type="ECO:0000256" key="3">
    <source>
        <dbReference type="ARBA" id="ARBA00022982"/>
    </source>
</evidence>
<dbReference type="NCBIfam" id="TIGR01068">
    <property type="entry name" value="thioredoxin"/>
    <property type="match status" value="1"/>
</dbReference>
<keyword evidence="3" id="KW-0249">Electron transport</keyword>
<keyword evidence="5" id="KW-0676">Redox-active center</keyword>
<dbReference type="PROSITE" id="PS51352">
    <property type="entry name" value="THIOREDOXIN_2"/>
    <property type="match status" value="1"/>
</dbReference>
<evidence type="ECO:0000256" key="4">
    <source>
        <dbReference type="ARBA" id="ARBA00023157"/>
    </source>
</evidence>
<evidence type="ECO:0000313" key="9">
    <source>
        <dbReference type="EMBL" id="XAN06803.1"/>
    </source>
</evidence>
<dbReference type="InterPro" id="IPR017937">
    <property type="entry name" value="Thioredoxin_CS"/>
</dbReference>
<gene>
    <name evidence="9" type="primary">trxA</name>
    <name evidence="9" type="ORF">AADG42_05585</name>
</gene>
<dbReference type="EMBL" id="CP154795">
    <property type="protein sequence ID" value="XAN06803.1"/>
    <property type="molecule type" value="Genomic_DNA"/>
</dbReference>
<evidence type="ECO:0000256" key="1">
    <source>
        <dbReference type="ARBA" id="ARBA00008987"/>
    </source>
</evidence>
<dbReference type="PRINTS" id="PR00421">
    <property type="entry name" value="THIOREDOXIN"/>
</dbReference>
<dbReference type="InterPro" id="IPR013766">
    <property type="entry name" value="Thioredoxin_domain"/>
</dbReference>
<dbReference type="PANTHER" id="PTHR45663:SF40">
    <property type="entry name" value="THIOREDOXIN 2"/>
    <property type="match status" value="1"/>
</dbReference>
<evidence type="ECO:0000256" key="5">
    <source>
        <dbReference type="ARBA" id="ARBA00023284"/>
    </source>
</evidence>
<protein>
    <recommendedName>
        <fullName evidence="6 7">Thioredoxin</fullName>
    </recommendedName>
</protein>
<dbReference type="Pfam" id="PF00085">
    <property type="entry name" value="Thioredoxin"/>
    <property type="match status" value="1"/>
</dbReference>
<dbReference type="InterPro" id="IPR036249">
    <property type="entry name" value="Thioredoxin-like_sf"/>
</dbReference>
<dbReference type="PROSITE" id="PS00194">
    <property type="entry name" value="THIOREDOXIN_1"/>
    <property type="match status" value="1"/>
</dbReference>
<evidence type="ECO:0000256" key="2">
    <source>
        <dbReference type="ARBA" id="ARBA00022448"/>
    </source>
</evidence>
<evidence type="ECO:0000256" key="6">
    <source>
        <dbReference type="NCBIfam" id="TIGR01068"/>
    </source>
</evidence>
<organism evidence="9 10">
    <name type="scientific">Ammonicoccus fulvus</name>
    <dbReference type="NCBI Taxonomy" id="3138240"/>
    <lineage>
        <taxon>Bacteria</taxon>
        <taxon>Bacillati</taxon>
        <taxon>Actinomycetota</taxon>
        <taxon>Actinomycetes</taxon>
        <taxon>Propionibacteriales</taxon>
        <taxon>Propionibacteriaceae</taxon>
        <taxon>Ammonicoccus</taxon>
    </lineage>
</organism>
<dbReference type="Gene3D" id="3.40.30.10">
    <property type="entry name" value="Glutaredoxin"/>
    <property type="match status" value="1"/>
</dbReference>
<accession>A0ABZ3FL89</accession>
<keyword evidence="10" id="KW-1185">Reference proteome</keyword>
<dbReference type="Proteomes" id="UP001442841">
    <property type="component" value="Chromosome"/>
</dbReference>
<dbReference type="PANTHER" id="PTHR45663">
    <property type="entry name" value="GEO12009P1"/>
    <property type="match status" value="1"/>
</dbReference>
<keyword evidence="4" id="KW-1015">Disulfide bond</keyword>